<feature type="non-terminal residue" evidence="1">
    <location>
        <position position="1"/>
    </location>
</feature>
<accession>A0A4S8LAZ2</accession>
<keyword evidence="2" id="KW-1185">Reference proteome</keyword>
<proteinExistence type="predicted"/>
<dbReference type="EMBL" id="ML179518">
    <property type="protein sequence ID" value="THU86002.1"/>
    <property type="molecule type" value="Genomic_DNA"/>
</dbReference>
<dbReference type="AlphaFoldDB" id="A0A4S8LAZ2"/>
<reference evidence="1 2" key="1">
    <citation type="journal article" date="2019" name="Nat. Ecol. Evol.">
        <title>Megaphylogeny resolves global patterns of mushroom evolution.</title>
        <authorList>
            <person name="Varga T."/>
            <person name="Krizsan K."/>
            <person name="Foldi C."/>
            <person name="Dima B."/>
            <person name="Sanchez-Garcia M."/>
            <person name="Sanchez-Ramirez S."/>
            <person name="Szollosi G.J."/>
            <person name="Szarkandi J.G."/>
            <person name="Papp V."/>
            <person name="Albert L."/>
            <person name="Andreopoulos W."/>
            <person name="Angelini C."/>
            <person name="Antonin V."/>
            <person name="Barry K.W."/>
            <person name="Bougher N.L."/>
            <person name="Buchanan P."/>
            <person name="Buyck B."/>
            <person name="Bense V."/>
            <person name="Catcheside P."/>
            <person name="Chovatia M."/>
            <person name="Cooper J."/>
            <person name="Damon W."/>
            <person name="Desjardin D."/>
            <person name="Finy P."/>
            <person name="Geml J."/>
            <person name="Haridas S."/>
            <person name="Hughes K."/>
            <person name="Justo A."/>
            <person name="Karasinski D."/>
            <person name="Kautmanova I."/>
            <person name="Kiss B."/>
            <person name="Kocsube S."/>
            <person name="Kotiranta H."/>
            <person name="LaButti K.M."/>
            <person name="Lechner B.E."/>
            <person name="Liimatainen K."/>
            <person name="Lipzen A."/>
            <person name="Lukacs Z."/>
            <person name="Mihaltcheva S."/>
            <person name="Morgado L.N."/>
            <person name="Niskanen T."/>
            <person name="Noordeloos M.E."/>
            <person name="Ohm R.A."/>
            <person name="Ortiz-Santana B."/>
            <person name="Ovrebo C."/>
            <person name="Racz N."/>
            <person name="Riley R."/>
            <person name="Savchenko A."/>
            <person name="Shiryaev A."/>
            <person name="Soop K."/>
            <person name="Spirin V."/>
            <person name="Szebenyi C."/>
            <person name="Tomsovsky M."/>
            <person name="Tulloss R.E."/>
            <person name="Uehling J."/>
            <person name="Grigoriev I.V."/>
            <person name="Vagvolgyi C."/>
            <person name="Papp T."/>
            <person name="Martin F.M."/>
            <person name="Miettinen O."/>
            <person name="Hibbett D.S."/>
            <person name="Nagy L.G."/>
        </authorList>
    </citation>
    <scope>NUCLEOTIDE SEQUENCE [LARGE SCALE GENOMIC DNA]</scope>
    <source>
        <strain evidence="1 2">CBS 962.96</strain>
    </source>
</reference>
<evidence type="ECO:0000313" key="1">
    <source>
        <dbReference type="EMBL" id="THU86002.1"/>
    </source>
</evidence>
<gene>
    <name evidence="1" type="ORF">K435DRAFT_373669</name>
</gene>
<sequence>IFLSSNCQRKSRLLLKTANFKVTTPSRLVKGPRLLHMSSLTEALRRIPGRQPLLHLFLYPLFPIRPLQYLLHLRLPPQIRA</sequence>
<name>A0A4S8LAZ2_DENBC</name>
<protein>
    <submittedName>
        <fullName evidence="1">Uncharacterized protein</fullName>
    </submittedName>
</protein>
<organism evidence="1 2">
    <name type="scientific">Dendrothele bispora (strain CBS 962.96)</name>
    <dbReference type="NCBI Taxonomy" id="1314807"/>
    <lineage>
        <taxon>Eukaryota</taxon>
        <taxon>Fungi</taxon>
        <taxon>Dikarya</taxon>
        <taxon>Basidiomycota</taxon>
        <taxon>Agaricomycotina</taxon>
        <taxon>Agaricomycetes</taxon>
        <taxon>Agaricomycetidae</taxon>
        <taxon>Agaricales</taxon>
        <taxon>Agaricales incertae sedis</taxon>
        <taxon>Dendrothele</taxon>
    </lineage>
</organism>
<evidence type="ECO:0000313" key="2">
    <source>
        <dbReference type="Proteomes" id="UP000297245"/>
    </source>
</evidence>
<dbReference type="Proteomes" id="UP000297245">
    <property type="component" value="Unassembled WGS sequence"/>
</dbReference>